<protein>
    <submittedName>
        <fullName evidence="2">Uncharacterized protein</fullName>
    </submittedName>
</protein>
<evidence type="ECO:0000313" key="3">
    <source>
        <dbReference type="Proteomes" id="UP000288805"/>
    </source>
</evidence>
<accession>A0A438GHW2</accession>
<dbReference type="Proteomes" id="UP000288805">
    <property type="component" value="Unassembled WGS sequence"/>
</dbReference>
<name>A0A438GHW2_VITVI</name>
<evidence type="ECO:0000256" key="1">
    <source>
        <dbReference type="SAM" id="MobiDB-lite"/>
    </source>
</evidence>
<reference evidence="2 3" key="1">
    <citation type="journal article" date="2018" name="PLoS Genet.">
        <title>Population sequencing reveals clonal diversity and ancestral inbreeding in the grapevine cultivar Chardonnay.</title>
        <authorList>
            <person name="Roach M.J."/>
            <person name="Johnson D.L."/>
            <person name="Bohlmann J."/>
            <person name="van Vuuren H.J."/>
            <person name="Jones S.J."/>
            <person name="Pretorius I.S."/>
            <person name="Schmidt S.A."/>
            <person name="Borneman A.R."/>
        </authorList>
    </citation>
    <scope>NUCLEOTIDE SEQUENCE [LARGE SCALE GENOMIC DNA]</scope>
    <source>
        <strain evidence="3">cv. Chardonnay</strain>
        <tissue evidence="2">Leaf</tissue>
    </source>
</reference>
<feature type="region of interest" description="Disordered" evidence="1">
    <location>
        <begin position="1"/>
        <end position="47"/>
    </location>
</feature>
<sequence>MSHQPRRILTSGASRKRKEVEGFYANKPCSPPAPAPAPASPTAATLKAAEPASSNRLLAGYMAYEFLTKGTLFGQKLDPARAEAVPLPSSAAEGKRMKLSQIEEAAEPSARPAKQHQSYGELASLLKTDGAHIPGIVNPPNWLGGFRCDMLHSRAATWRLCIGQEILGPHKRLKEPLPSKRMKVVSNTF</sequence>
<organism evidence="2 3">
    <name type="scientific">Vitis vinifera</name>
    <name type="common">Grape</name>
    <dbReference type="NCBI Taxonomy" id="29760"/>
    <lineage>
        <taxon>Eukaryota</taxon>
        <taxon>Viridiplantae</taxon>
        <taxon>Streptophyta</taxon>
        <taxon>Embryophyta</taxon>
        <taxon>Tracheophyta</taxon>
        <taxon>Spermatophyta</taxon>
        <taxon>Magnoliopsida</taxon>
        <taxon>eudicotyledons</taxon>
        <taxon>Gunneridae</taxon>
        <taxon>Pentapetalae</taxon>
        <taxon>rosids</taxon>
        <taxon>Vitales</taxon>
        <taxon>Vitaceae</taxon>
        <taxon>Viteae</taxon>
        <taxon>Vitis</taxon>
    </lineage>
</organism>
<proteinExistence type="predicted"/>
<dbReference type="EMBL" id="QGNW01000429">
    <property type="protein sequence ID" value="RVW71800.1"/>
    <property type="molecule type" value="Genomic_DNA"/>
</dbReference>
<comment type="caution">
    <text evidence="2">The sequence shown here is derived from an EMBL/GenBank/DDBJ whole genome shotgun (WGS) entry which is preliminary data.</text>
</comment>
<gene>
    <name evidence="2" type="ORF">CK203_059183</name>
</gene>
<evidence type="ECO:0000313" key="2">
    <source>
        <dbReference type="EMBL" id="RVW71800.1"/>
    </source>
</evidence>
<dbReference type="OrthoDB" id="687843at2759"/>
<dbReference type="AlphaFoldDB" id="A0A438GHW2"/>
<dbReference type="PANTHER" id="PTHR34657">
    <property type="entry name" value="EMBRYO SAC DEVELOPMENT ARREST 6"/>
    <property type="match status" value="1"/>
</dbReference>
<dbReference type="PANTHER" id="PTHR34657:SF4">
    <property type="entry name" value="EMBRYO SAC DEVELOPMENT ARREST 6"/>
    <property type="match status" value="1"/>
</dbReference>
<feature type="compositionally biased region" description="Pro residues" evidence="1">
    <location>
        <begin position="29"/>
        <end position="39"/>
    </location>
</feature>